<dbReference type="CDD" id="cd07043">
    <property type="entry name" value="STAS_anti-anti-sigma_factors"/>
    <property type="match status" value="1"/>
</dbReference>
<dbReference type="PANTHER" id="PTHR30385">
    <property type="entry name" value="SIGMA FACTOR F FLAGELLAR"/>
    <property type="match status" value="1"/>
</dbReference>
<dbReference type="GO" id="GO:0006352">
    <property type="term" value="P:DNA-templated transcription initiation"/>
    <property type="evidence" value="ECO:0007669"/>
    <property type="project" value="InterPro"/>
</dbReference>
<dbReference type="GO" id="GO:0003677">
    <property type="term" value="F:DNA binding"/>
    <property type="evidence" value="ECO:0007669"/>
    <property type="project" value="UniProtKB-KW"/>
</dbReference>
<evidence type="ECO:0000313" key="6">
    <source>
        <dbReference type="EMBL" id="SNT15138.1"/>
    </source>
</evidence>
<dbReference type="Gene3D" id="1.20.120.1810">
    <property type="match status" value="1"/>
</dbReference>
<evidence type="ECO:0000313" key="7">
    <source>
        <dbReference type="Proteomes" id="UP000198362"/>
    </source>
</evidence>
<dbReference type="NCBIfam" id="TIGR02937">
    <property type="entry name" value="sigma70-ECF"/>
    <property type="match status" value="1"/>
</dbReference>
<dbReference type="EMBL" id="FZPH01000003">
    <property type="protein sequence ID" value="SNT15138.1"/>
    <property type="molecule type" value="Genomic_DNA"/>
</dbReference>
<keyword evidence="7" id="KW-1185">Reference proteome</keyword>
<protein>
    <submittedName>
        <fullName evidence="6">RNA polymerase sigma-B factor</fullName>
    </submittedName>
</protein>
<keyword evidence="3" id="KW-0238">DNA-binding</keyword>
<dbReference type="InterPro" id="IPR014284">
    <property type="entry name" value="RNA_pol_sigma-70_dom"/>
</dbReference>
<reference evidence="6 7" key="1">
    <citation type="submission" date="2017-06" db="EMBL/GenBank/DDBJ databases">
        <authorList>
            <person name="Kim H.J."/>
            <person name="Triplett B.A."/>
        </authorList>
    </citation>
    <scope>NUCLEOTIDE SEQUENCE [LARGE SCALE GENOMIC DNA]</scope>
    <source>
        <strain evidence="6 7">CGMCC 4.5593</strain>
    </source>
</reference>
<dbReference type="CDD" id="cd06171">
    <property type="entry name" value="Sigma70_r4"/>
    <property type="match status" value="1"/>
</dbReference>
<dbReference type="Gene3D" id="3.30.750.24">
    <property type="entry name" value="STAS domain"/>
    <property type="match status" value="1"/>
</dbReference>
<dbReference type="Pfam" id="PF04542">
    <property type="entry name" value="Sigma70_r2"/>
    <property type="match status" value="1"/>
</dbReference>
<dbReference type="Pfam" id="PF04545">
    <property type="entry name" value="Sigma70_r4"/>
    <property type="match status" value="1"/>
</dbReference>
<dbReference type="Gene3D" id="1.10.10.10">
    <property type="entry name" value="Winged helix-like DNA-binding domain superfamily/Winged helix DNA-binding domain"/>
    <property type="match status" value="2"/>
</dbReference>
<dbReference type="OrthoDB" id="9804285at2"/>
<dbReference type="PRINTS" id="PR00046">
    <property type="entry name" value="SIGMA70FCT"/>
</dbReference>
<dbReference type="PROSITE" id="PS50801">
    <property type="entry name" value="STAS"/>
    <property type="match status" value="1"/>
</dbReference>
<evidence type="ECO:0000256" key="1">
    <source>
        <dbReference type="ARBA" id="ARBA00023015"/>
    </source>
</evidence>
<dbReference type="InterPro" id="IPR007630">
    <property type="entry name" value="RNA_pol_sigma70_r4"/>
</dbReference>
<proteinExistence type="predicted"/>
<evidence type="ECO:0000256" key="2">
    <source>
        <dbReference type="ARBA" id="ARBA00023082"/>
    </source>
</evidence>
<feature type="domain" description="STAS" evidence="5">
    <location>
        <begin position="276"/>
        <end position="382"/>
    </location>
</feature>
<dbReference type="Pfam" id="PF04539">
    <property type="entry name" value="Sigma70_r3"/>
    <property type="match status" value="1"/>
</dbReference>
<name>A0A239KBN1_9ACTN</name>
<dbReference type="InterPro" id="IPR000943">
    <property type="entry name" value="RNA_pol_sigma70"/>
</dbReference>
<dbReference type="NCBIfam" id="TIGR02980">
    <property type="entry name" value="SigBFG"/>
    <property type="match status" value="1"/>
</dbReference>
<dbReference type="InterPro" id="IPR013325">
    <property type="entry name" value="RNA_pol_sigma_r2"/>
</dbReference>
<keyword evidence="1" id="KW-0805">Transcription regulation</keyword>
<dbReference type="InterPro" id="IPR058548">
    <property type="entry name" value="MlaB-like_STAS"/>
</dbReference>
<evidence type="ECO:0000256" key="3">
    <source>
        <dbReference type="ARBA" id="ARBA00023125"/>
    </source>
</evidence>
<sequence length="382" mass="41850">MTLQSGMPASGELDLPALDAVAMSYAHRSGDDARREARERLVRSAMPFAGRLARRYRGRGEPMDDLEQVARLGLLKAVDRFDPERGAFTGFAAATIIGELRRHFRDRTWGVHVPRRMQELSIEVNRASTEMTAKLRRSPTVPELAERLRVDEEDVLAALETAAAYTPLSLNMPARAESEAELGDLIGGADVGLEAVDDRLTVASLLCRLPERERRILALRFYGNKTQTEIATELGISQMHVSRLLSRALTWLREAMLSDAPKQWQAGMGPGDHHEITVTRRDKGGLVRLDVTGEVDRDTADPLRAALLEAVDLVADRPRPREVAVSLAGVPIIDAAGVSALLAGLEAARAAGVRLRIGDMQVYVRRTLRVAGLTPIMAAPHD</sequence>
<dbReference type="InterPro" id="IPR013324">
    <property type="entry name" value="RNA_pol_sigma_r3/r4-like"/>
</dbReference>
<dbReference type="InterPro" id="IPR002645">
    <property type="entry name" value="STAS_dom"/>
</dbReference>
<dbReference type="SUPFAM" id="SSF88659">
    <property type="entry name" value="Sigma3 and sigma4 domains of RNA polymerase sigma factors"/>
    <property type="match status" value="2"/>
</dbReference>
<dbReference type="InterPro" id="IPR007624">
    <property type="entry name" value="RNA_pol_sigma70_r3"/>
</dbReference>
<keyword evidence="2" id="KW-0731">Sigma factor</keyword>
<dbReference type="InterPro" id="IPR007627">
    <property type="entry name" value="RNA_pol_sigma70_r2"/>
</dbReference>
<dbReference type="InterPro" id="IPR036513">
    <property type="entry name" value="STAS_dom_sf"/>
</dbReference>
<dbReference type="RefSeq" id="WP_089246906.1">
    <property type="nucleotide sequence ID" value="NZ_FZPH01000003.1"/>
</dbReference>
<keyword evidence="4" id="KW-0804">Transcription</keyword>
<dbReference type="InterPro" id="IPR014322">
    <property type="entry name" value="RNA_pol_sigma-B/F/G"/>
</dbReference>
<dbReference type="SUPFAM" id="SSF88946">
    <property type="entry name" value="Sigma2 domain of RNA polymerase sigma factors"/>
    <property type="match status" value="1"/>
</dbReference>
<organism evidence="6 7">
    <name type="scientific">Asanoa hainanensis</name>
    <dbReference type="NCBI Taxonomy" id="560556"/>
    <lineage>
        <taxon>Bacteria</taxon>
        <taxon>Bacillati</taxon>
        <taxon>Actinomycetota</taxon>
        <taxon>Actinomycetes</taxon>
        <taxon>Micromonosporales</taxon>
        <taxon>Micromonosporaceae</taxon>
        <taxon>Asanoa</taxon>
    </lineage>
</organism>
<accession>A0A239KBN1</accession>
<gene>
    <name evidence="6" type="ORF">SAMN05421812_103412</name>
</gene>
<dbReference type="Pfam" id="PF13466">
    <property type="entry name" value="STAS_2"/>
    <property type="match status" value="1"/>
</dbReference>
<dbReference type="AlphaFoldDB" id="A0A239KBN1"/>
<dbReference type="SUPFAM" id="SSF52091">
    <property type="entry name" value="SpoIIaa-like"/>
    <property type="match status" value="1"/>
</dbReference>
<dbReference type="InterPro" id="IPR036388">
    <property type="entry name" value="WH-like_DNA-bd_sf"/>
</dbReference>
<evidence type="ECO:0000256" key="4">
    <source>
        <dbReference type="ARBA" id="ARBA00023163"/>
    </source>
</evidence>
<evidence type="ECO:0000259" key="5">
    <source>
        <dbReference type="PROSITE" id="PS50801"/>
    </source>
</evidence>
<dbReference type="PANTHER" id="PTHR30385:SF4">
    <property type="entry name" value="RNA POLYMERASE SIGMA-E FACTOR"/>
    <property type="match status" value="1"/>
</dbReference>
<dbReference type="GO" id="GO:0016987">
    <property type="term" value="F:sigma factor activity"/>
    <property type="evidence" value="ECO:0007669"/>
    <property type="project" value="UniProtKB-KW"/>
</dbReference>
<dbReference type="Proteomes" id="UP000198362">
    <property type="component" value="Unassembled WGS sequence"/>
</dbReference>